<gene>
    <name evidence="3" type="ORF">PXH66_00335</name>
</gene>
<organism evidence="3 4">
    <name type="scientific">Synoicihabitans lomoniglobus</name>
    <dbReference type="NCBI Taxonomy" id="2909285"/>
    <lineage>
        <taxon>Bacteria</taxon>
        <taxon>Pseudomonadati</taxon>
        <taxon>Verrucomicrobiota</taxon>
        <taxon>Opitutia</taxon>
        <taxon>Opitutales</taxon>
        <taxon>Opitutaceae</taxon>
        <taxon>Synoicihabitans</taxon>
    </lineage>
</organism>
<dbReference type="KEGG" id="slom:PXH66_00335"/>
<feature type="signal peptide" evidence="1">
    <location>
        <begin position="1"/>
        <end position="23"/>
    </location>
</feature>
<accession>A0AAE9ZUB2</accession>
<dbReference type="InterPro" id="IPR013424">
    <property type="entry name" value="Ice-binding_C"/>
</dbReference>
<name>A0AAE9ZUB2_9BACT</name>
<reference evidence="3" key="1">
    <citation type="submission" date="2023-03" db="EMBL/GenBank/DDBJ databases">
        <title>Lomoglobus Profundus gen. nov., sp. nov., a novel member of the phylum Verrucomicrobia, isolated from deep-marine sediment of South China Sea.</title>
        <authorList>
            <person name="Ahmad T."/>
            <person name="Ishaq S.E."/>
            <person name="Wang F."/>
        </authorList>
    </citation>
    <scope>NUCLEOTIDE SEQUENCE</scope>
    <source>
        <strain evidence="3">LMO-M01</strain>
    </source>
</reference>
<evidence type="ECO:0000259" key="2">
    <source>
        <dbReference type="Pfam" id="PF07589"/>
    </source>
</evidence>
<keyword evidence="4" id="KW-1185">Reference proteome</keyword>
<dbReference type="AlphaFoldDB" id="A0AAE9ZUB2"/>
<proteinExistence type="predicted"/>
<protein>
    <submittedName>
        <fullName evidence="3">PEP-CTERM sorting domain-containing protein</fullName>
    </submittedName>
</protein>
<dbReference type="RefSeq" id="WP_330929242.1">
    <property type="nucleotide sequence ID" value="NZ_CP119075.1"/>
</dbReference>
<dbReference type="Pfam" id="PF07589">
    <property type="entry name" value="PEP-CTERM"/>
    <property type="match status" value="1"/>
</dbReference>
<dbReference type="EMBL" id="CP119075">
    <property type="protein sequence ID" value="WED65295.1"/>
    <property type="molecule type" value="Genomic_DNA"/>
</dbReference>
<sequence>MMISRPLFRSLITVSLTTSAIHAQVLFNQDFTSSTDFEDYFSESPSAGQFNDINTGASNVATISNGTLTFTKSVAGSGGSSGFVRTTDIGLNPNVLQFSFTFNVSGNSSDQTSGTQLVLQVGAGFGTGVTAESNSEVHSRIAFNWTEIGGQWAIEPGGGGSASSNYIGAQTVTWVVNNSGSSFDYTAPNSSTTSVANDSYDLWIGDTLELTSVTATSASQSLTDFKFAFNTAANAATISFDNLSISSLSAVPEPSSFATLAGFAVLGLAASRRRRSCSASLAA</sequence>
<evidence type="ECO:0000256" key="1">
    <source>
        <dbReference type="SAM" id="SignalP"/>
    </source>
</evidence>
<evidence type="ECO:0000313" key="4">
    <source>
        <dbReference type="Proteomes" id="UP001218638"/>
    </source>
</evidence>
<dbReference type="Proteomes" id="UP001218638">
    <property type="component" value="Chromosome"/>
</dbReference>
<feature type="chain" id="PRO_5041998262" evidence="1">
    <location>
        <begin position="24"/>
        <end position="283"/>
    </location>
</feature>
<keyword evidence="1" id="KW-0732">Signal</keyword>
<evidence type="ECO:0000313" key="3">
    <source>
        <dbReference type="EMBL" id="WED65295.1"/>
    </source>
</evidence>
<feature type="domain" description="Ice-binding protein C-terminal" evidence="2">
    <location>
        <begin position="250"/>
        <end position="273"/>
    </location>
</feature>